<dbReference type="GO" id="GO:0006310">
    <property type="term" value="P:DNA recombination"/>
    <property type="evidence" value="ECO:0007669"/>
    <property type="project" value="UniProtKB-KW"/>
</dbReference>
<evidence type="ECO:0000256" key="17">
    <source>
        <dbReference type="ARBA" id="ARBA00023242"/>
    </source>
</evidence>
<evidence type="ECO:0000256" key="1">
    <source>
        <dbReference type="ARBA" id="ARBA00001913"/>
    </source>
</evidence>
<dbReference type="GO" id="GO:0005634">
    <property type="term" value="C:nucleus"/>
    <property type="evidence" value="ECO:0007669"/>
    <property type="project" value="UniProtKB-SubCell"/>
</dbReference>
<evidence type="ECO:0000256" key="15">
    <source>
        <dbReference type="ARBA" id="ARBA00023172"/>
    </source>
</evidence>
<keyword evidence="14 22" id="KW-0175">Coiled coil</keyword>
<feature type="domain" description="ERCC4" evidence="24">
    <location>
        <begin position="344"/>
        <end position="500"/>
    </location>
</feature>
<evidence type="ECO:0000256" key="9">
    <source>
        <dbReference type="ARBA" id="ARBA00022763"/>
    </source>
</evidence>
<evidence type="ECO:0000256" key="2">
    <source>
        <dbReference type="ARBA" id="ARBA00001946"/>
    </source>
</evidence>
<keyword evidence="12" id="KW-0106">Calcium</keyword>
<keyword evidence="18" id="KW-0469">Meiosis</keyword>
<evidence type="ECO:0000313" key="26">
    <source>
        <dbReference type="Proteomes" id="UP000231279"/>
    </source>
</evidence>
<evidence type="ECO:0000256" key="20">
    <source>
        <dbReference type="ARBA" id="ARBA00059712"/>
    </source>
</evidence>
<evidence type="ECO:0000259" key="24">
    <source>
        <dbReference type="Pfam" id="PF02732"/>
    </source>
</evidence>
<comment type="caution">
    <text evidence="25">The sequence shown here is derived from an EMBL/GenBank/DDBJ whole genome shotgun (WGS) entry which is preliminary data.</text>
</comment>
<evidence type="ECO:0000256" key="19">
    <source>
        <dbReference type="ARBA" id="ARBA00023306"/>
    </source>
</evidence>
<keyword evidence="11" id="KW-0378">Hydrolase</keyword>
<keyword evidence="6" id="KW-0540">Nuclease</keyword>
<dbReference type="InterPro" id="IPR006166">
    <property type="entry name" value="ERCC4_domain"/>
</dbReference>
<dbReference type="InterPro" id="IPR033310">
    <property type="entry name" value="Mms4/EME1/EME2"/>
</dbReference>
<keyword evidence="8" id="KW-0255">Endonuclease</keyword>
<dbReference type="GO" id="GO:0004519">
    <property type="term" value="F:endonuclease activity"/>
    <property type="evidence" value="ECO:0007669"/>
    <property type="project" value="UniProtKB-KW"/>
</dbReference>
<evidence type="ECO:0000256" key="14">
    <source>
        <dbReference type="ARBA" id="ARBA00023054"/>
    </source>
</evidence>
<evidence type="ECO:0000256" key="12">
    <source>
        <dbReference type="ARBA" id="ARBA00022837"/>
    </source>
</evidence>
<keyword evidence="17" id="KW-0539">Nucleus</keyword>
<name>A0A2G9GPR2_9LAMI</name>
<dbReference type="Proteomes" id="UP000231279">
    <property type="component" value="Unassembled WGS sequence"/>
</dbReference>
<evidence type="ECO:0000256" key="11">
    <source>
        <dbReference type="ARBA" id="ARBA00022801"/>
    </source>
</evidence>
<dbReference type="Pfam" id="PF21292">
    <property type="entry name" value="EME1-MUS81_C"/>
    <property type="match status" value="1"/>
</dbReference>
<evidence type="ECO:0000313" key="25">
    <source>
        <dbReference type="EMBL" id="PIN07256.1"/>
    </source>
</evidence>
<dbReference type="Gene3D" id="3.40.50.10130">
    <property type="match status" value="1"/>
</dbReference>
<comment type="subunit">
    <text evidence="21">Forms a heterodimer with MUS81.</text>
</comment>
<comment type="function">
    <text evidence="20">Interacts with MUS81 to form a DNA structure-specific endonuclease with substrate preference for branched DNA structures with a 5'-end at the branch nick. Typical substrates include 3'-flap structures, D-loops, replication forks, nicked Holliday junctions and also intact Holliday junctions with a reduced efficiency. May be required in mitosis for the processing of stalled or collapsed replication fork intermediates. Plays a role in DNA repair and in genotoxic stress-induced homologous recombination (HR) in somatic cells. Mediates a subset of meiotic recombination events that are insensitive to crossover interference.</text>
</comment>
<keyword evidence="9" id="KW-0227">DNA damage</keyword>
<keyword evidence="7" id="KW-0479">Metal-binding</keyword>
<evidence type="ECO:0000256" key="8">
    <source>
        <dbReference type="ARBA" id="ARBA00022759"/>
    </source>
</evidence>
<feature type="compositionally biased region" description="Basic and acidic residues" evidence="23">
    <location>
        <begin position="267"/>
        <end position="285"/>
    </location>
</feature>
<comment type="cofactor">
    <cofactor evidence="2">
        <name>Mg(2+)</name>
        <dbReference type="ChEBI" id="CHEBI:18420"/>
    </cofactor>
</comment>
<keyword evidence="5" id="KW-0132">Cell division</keyword>
<evidence type="ECO:0000256" key="10">
    <source>
        <dbReference type="ARBA" id="ARBA00022776"/>
    </source>
</evidence>
<dbReference type="OrthoDB" id="343092at2759"/>
<dbReference type="Pfam" id="PF02732">
    <property type="entry name" value="ERCC4"/>
    <property type="match status" value="1"/>
</dbReference>
<feature type="region of interest" description="Disordered" evidence="23">
    <location>
        <begin position="266"/>
        <end position="285"/>
    </location>
</feature>
<evidence type="ECO:0000256" key="18">
    <source>
        <dbReference type="ARBA" id="ARBA00023254"/>
    </source>
</evidence>
<dbReference type="InterPro" id="IPR047524">
    <property type="entry name" value="XPF_nuclease_EME1_plant/arthr"/>
</dbReference>
<protein>
    <recommendedName>
        <fullName evidence="24">ERCC4 domain-containing protein</fullName>
    </recommendedName>
</protein>
<dbReference type="FunFam" id="1.10.150.670:FF:000007">
    <property type="entry name" value="Crossover junction endonuclease EME1B"/>
    <property type="match status" value="1"/>
</dbReference>
<dbReference type="CDD" id="cd20083">
    <property type="entry name" value="XPF_nuclease_EME"/>
    <property type="match status" value="1"/>
</dbReference>
<dbReference type="GO" id="GO:0016787">
    <property type="term" value="F:hydrolase activity"/>
    <property type="evidence" value="ECO:0007669"/>
    <property type="project" value="UniProtKB-KW"/>
</dbReference>
<evidence type="ECO:0000256" key="22">
    <source>
        <dbReference type="SAM" id="Coils"/>
    </source>
</evidence>
<evidence type="ECO:0000256" key="4">
    <source>
        <dbReference type="ARBA" id="ARBA00005313"/>
    </source>
</evidence>
<evidence type="ECO:0000256" key="21">
    <source>
        <dbReference type="ARBA" id="ARBA00066032"/>
    </source>
</evidence>
<organism evidence="25 26">
    <name type="scientific">Handroanthus impetiginosus</name>
    <dbReference type="NCBI Taxonomy" id="429701"/>
    <lineage>
        <taxon>Eukaryota</taxon>
        <taxon>Viridiplantae</taxon>
        <taxon>Streptophyta</taxon>
        <taxon>Embryophyta</taxon>
        <taxon>Tracheophyta</taxon>
        <taxon>Spermatophyta</taxon>
        <taxon>Magnoliopsida</taxon>
        <taxon>eudicotyledons</taxon>
        <taxon>Gunneridae</taxon>
        <taxon>Pentapetalae</taxon>
        <taxon>asterids</taxon>
        <taxon>lamiids</taxon>
        <taxon>Lamiales</taxon>
        <taxon>Bignoniaceae</taxon>
        <taxon>Crescentiina</taxon>
        <taxon>Tabebuia alliance</taxon>
        <taxon>Handroanthus</taxon>
    </lineage>
</organism>
<evidence type="ECO:0000256" key="23">
    <source>
        <dbReference type="SAM" id="MobiDB-lite"/>
    </source>
</evidence>
<accession>A0A2G9GPR2</accession>
<dbReference type="GO" id="GO:0051301">
    <property type="term" value="P:cell division"/>
    <property type="evidence" value="ECO:0007669"/>
    <property type="project" value="UniProtKB-KW"/>
</dbReference>
<evidence type="ECO:0000256" key="13">
    <source>
        <dbReference type="ARBA" id="ARBA00022842"/>
    </source>
</evidence>
<reference evidence="26" key="1">
    <citation type="journal article" date="2018" name="Gigascience">
        <title>Genome assembly of the Pink Ipe (Handroanthus impetiginosus, Bignoniaceae), a highly valued, ecologically keystone Neotropical timber forest tree.</title>
        <authorList>
            <person name="Silva-Junior O.B."/>
            <person name="Grattapaglia D."/>
            <person name="Novaes E."/>
            <person name="Collevatti R.G."/>
        </authorList>
    </citation>
    <scope>NUCLEOTIDE SEQUENCE [LARGE SCALE GENOMIC DNA]</scope>
    <source>
        <strain evidence="26">cv. UFG-1</strain>
    </source>
</reference>
<evidence type="ECO:0000256" key="16">
    <source>
        <dbReference type="ARBA" id="ARBA00023204"/>
    </source>
</evidence>
<proteinExistence type="inferred from homology"/>
<keyword evidence="15" id="KW-0233">DNA recombination</keyword>
<evidence type="ECO:0000256" key="7">
    <source>
        <dbReference type="ARBA" id="ARBA00022723"/>
    </source>
</evidence>
<keyword evidence="16" id="KW-0234">DNA repair</keyword>
<evidence type="ECO:0000256" key="3">
    <source>
        <dbReference type="ARBA" id="ARBA00004123"/>
    </source>
</evidence>
<keyword evidence="26" id="KW-1185">Reference proteome</keyword>
<comment type="subcellular location">
    <subcellularLocation>
        <location evidence="3">Nucleus</location>
    </subcellularLocation>
</comment>
<dbReference type="GO" id="GO:0046872">
    <property type="term" value="F:metal ion binding"/>
    <property type="evidence" value="ECO:0007669"/>
    <property type="project" value="UniProtKB-KW"/>
</dbReference>
<gene>
    <name evidence="25" type="ORF">CDL12_20176</name>
</gene>
<dbReference type="AlphaFoldDB" id="A0A2G9GPR2"/>
<dbReference type="GO" id="GO:0048476">
    <property type="term" value="C:Holliday junction resolvase complex"/>
    <property type="evidence" value="ECO:0007669"/>
    <property type="project" value="InterPro"/>
</dbReference>
<evidence type="ECO:0000256" key="5">
    <source>
        <dbReference type="ARBA" id="ARBA00022618"/>
    </source>
</evidence>
<feature type="region of interest" description="Disordered" evidence="23">
    <location>
        <begin position="28"/>
        <end position="54"/>
    </location>
</feature>
<dbReference type="GO" id="GO:0051321">
    <property type="term" value="P:meiotic cell cycle"/>
    <property type="evidence" value="ECO:0007669"/>
    <property type="project" value="UniProtKB-KW"/>
</dbReference>
<dbReference type="EMBL" id="NKXS01004165">
    <property type="protein sequence ID" value="PIN07256.1"/>
    <property type="molecule type" value="Genomic_DNA"/>
</dbReference>
<dbReference type="GO" id="GO:0003677">
    <property type="term" value="F:DNA binding"/>
    <property type="evidence" value="ECO:0007669"/>
    <property type="project" value="InterPro"/>
</dbReference>
<dbReference type="InterPro" id="IPR042530">
    <property type="entry name" value="EME1/EME2_C"/>
</dbReference>
<feature type="coiled-coil region" evidence="22">
    <location>
        <begin position="285"/>
        <end position="315"/>
    </location>
</feature>
<keyword evidence="10" id="KW-0498">Mitosis</keyword>
<dbReference type="PANTHER" id="PTHR21077:SF5">
    <property type="entry name" value="CROSSOVER JUNCTION ENDONUCLEASE MMS4"/>
    <property type="match status" value="1"/>
</dbReference>
<comment type="cofactor">
    <cofactor evidence="1">
        <name>Ca(2+)</name>
        <dbReference type="ChEBI" id="CHEBI:29108"/>
    </cofactor>
</comment>
<dbReference type="Gene3D" id="1.10.150.670">
    <property type="entry name" value="Crossover junction endonuclease EME1, DNA-binding domain"/>
    <property type="match status" value="1"/>
</dbReference>
<dbReference type="PANTHER" id="PTHR21077">
    <property type="entry name" value="EME1 PROTEIN"/>
    <property type="match status" value="1"/>
</dbReference>
<evidence type="ECO:0000256" key="6">
    <source>
        <dbReference type="ARBA" id="ARBA00022722"/>
    </source>
</evidence>
<keyword evidence="13" id="KW-0460">Magnesium</keyword>
<dbReference type="STRING" id="429701.A0A2G9GPR2"/>
<keyword evidence="19" id="KW-0131">Cell cycle</keyword>
<comment type="similarity">
    <text evidence="4">Belongs to the EME1/MMS4 family.</text>
</comment>
<dbReference type="GO" id="GO:0006281">
    <property type="term" value="P:DNA repair"/>
    <property type="evidence" value="ECO:0007669"/>
    <property type="project" value="UniProtKB-KW"/>
</dbReference>
<sequence length="639" mass="71308">MSQPIPVDILSDSDSGAVDDRRWSLSNEAIDLVTPPPFPQSKKKQRTEAFSNPSNSTVFIIDDDPTPCKQNPISLGPTSSSTPSFVTETPFSDASIVKCSKGKCSLSGEGSATEQLIVADTPMSELLKSEVSIAKCNAGVTSGEPLCSLTSNYNSAGISGLICVESDNESENIGGYGARKHDGSVCTAKLMDESEFDSEFVESSVFLGTSLHLQKNIPTQNEVKTKMLEGCSSPNVLEDGIYLAGADSDDKASKLERVGQILSQQDKSGRYMKEKKKTDETVKPKRLSKEERLRLMEEKKQHKEQEKLLKAASKAEAAQMKKQKKEMQKWEKGKYALKSIVAEIDKKVVELGSIGGHLLTRFAEKGLSYRITSNPIERTILWTMGVPEEISVTASERIDISYVLIIYEAEEFCNLVMNESLLDHVQSVQHRYPHHTICYVTNRLMAYINKREQAHYKNPNNYADWKRPAVEEVLTRLATHFFKVHSRQCVDEAELAEHVVGLTGSLASCQFRKKLTRLSVNANGSLIPKDCIDKNLIKKNLWLKALIAIPKVQPRFAIAIWKKYPTMKSLLSVYMDPTKSVHEKEFLLKDLTTEGLFGDDRQLGEVCSKRIYRILMAQCGNIKTDDVENGADFFSYQST</sequence>